<dbReference type="PANTHER" id="PTHR10412:SF10">
    <property type="entry name" value="GLYCOSYL HYDROLASE FAMILY 63 C-TERMINAL DOMAIN-CONTAINING PROTEIN"/>
    <property type="match status" value="1"/>
</dbReference>
<dbReference type="InterPro" id="IPR054491">
    <property type="entry name" value="MGH1-like_GH"/>
</dbReference>
<proteinExistence type="predicted"/>
<feature type="domain" description="Mannosylglycerate hydrolase MGH1-like glycoside hydrolase" evidence="1">
    <location>
        <begin position="411"/>
        <end position="515"/>
    </location>
</feature>
<keyword evidence="3" id="KW-1185">Reference proteome</keyword>
<dbReference type="InterPro" id="IPR012341">
    <property type="entry name" value="6hp_glycosidase-like_sf"/>
</dbReference>
<accession>A0ABR7M430</accession>
<protein>
    <submittedName>
        <fullName evidence="2">Glucosidase</fullName>
    </submittedName>
</protein>
<evidence type="ECO:0000313" key="3">
    <source>
        <dbReference type="Proteomes" id="UP000765802"/>
    </source>
</evidence>
<reference evidence="2 3" key="1">
    <citation type="submission" date="2016-07" db="EMBL/GenBank/DDBJ databases">
        <title>Genome analysis of Flavihumibacter stibioxidans YS-17.</title>
        <authorList>
            <person name="Shi K."/>
            <person name="Han Y."/>
            <person name="Wang G."/>
        </authorList>
    </citation>
    <scope>NUCLEOTIDE SEQUENCE [LARGE SCALE GENOMIC DNA]</scope>
    <source>
        <strain evidence="2 3">YS-17</strain>
    </source>
</reference>
<evidence type="ECO:0000313" key="2">
    <source>
        <dbReference type="EMBL" id="MBC6489777.1"/>
    </source>
</evidence>
<dbReference type="PANTHER" id="PTHR10412">
    <property type="entry name" value="MANNOSYL-OLIGOSACCHARIDE GLUCOSIDASE"/>
    <property type="match status" value="1"/>
</dbReference>
<organism evidence="2 3">
    <name type="scientific">Flavihumibacter stibioxidans</name>
    <dbReference type="NCBI Taxonomy" id="1834163"/>
    <lineage>
        <taxon>Bacteria</taxon>
        <taxon>Pseudomonadati</taxon>
        <taxon>Bacteroidota</taxon>
        <taxon>Chitinophagia</taxon>
        <taxon>Chitinophagales</taxon>
        <taxon>Chitinophagaceae</taxon>
        <taxon>Flavihumibacter</taxon>
    </lineage>
</organism>
<dbReference type="RefSeq" id="WP_187255129.1">
    <property type="nucleotide sequence ID" value="NZ_JBHULF010000006.1"/>
</dbReference>
<dbReference type="EMBL" id="MBUA01000001">
    <property type="protein sequence ID" value="MBC6489777.1"/>
    <property type="molecule type" value="Genomic_DNA"/>
</dbReference>
<dbReference type="Pfam" id="PF22422">
    <property type="entry name" value="MGH1-like_GH"/>
    <property type="match status" value="1"/>
</dbReference>
<evidence type="ECO:0000259" key="1">
    <source>
        <dbReference type="Pfam" id="PF22422"/>
    </source>
</evidence>
<dbReference type="Gene3D" id="1.50.10.10">
    <property type="match status" value="1"/>
</dbReference>
<comment type="caution">
    <text evidence="2">The sequence shown here is derived from an EMBL/GenBank/DDBJ whole genome shotgun (WGS) entry which is preliminary data.</text>
</comment>
<dbReference type="SUPFAM" id="SSF48208">
    <property type="entry name" value="Six-hairpin glycosidases"/>
    <property type="match status" value="1"/>
</dbReference>
<dbReference type="InterPro" id="IPR004888">
    <property type="entry name" value="Glycoside_hydrolase_63"/>
</dbReference>
<dbReference type="InterPro" id="IPR008928">
    <property type="entry name" value="6-hairpin_glycosidase_sf"/>
</dbReference>
<name>A0ABR7M430_9BACT</name>
<sequence length="871" mass="101644">MNVEKQRLNDPHWKKWGPYVSDRQWGTVREDYSEDGNTWDSVSYDIARSYAYRWGEDGIGGISDEHQHLCFSVAVWNKKDPWVKERLFGLTGPRGNHGEDVKELYYYLDSSPTHSYMKMLYKYPQQAFPYDQLYAENDKRSREDPEYELVDTGIFDKGDYFDVFIEYAKAGPTDILIKISVANRHKEAAPLSLLPTIWFRNTWSWGRDDYRPEMHAEGSHNISIHHQRIGHYHLYCNGNPELLFCENDTNTKRLNGKRGIQPVAKDGINDYIVNKKRTVLNKSKSGTKAAAHYNLSIGAGETVTVQLRLSKEALDYPFHDYDAIFWQRIAETDEFYAEKQRVVLSHEDRMIQRQAFAGMLWSKQYYYYDVDQWLNGDPKKPAPFHRSWGRNHDWGHLNNADIISMPDKWEYPWYAAWDLAFHCIPLAFLDAGFAKNQLMLLTKEWYMHPNGQFPAYEWNLGDVNPPVHAWATWRVYEIDKINNGGKGDLQFLESVYHKLLLNFTWWVNRKDHDGNNIFQGGFLGLDNIGVFDRSAPLPGGGHLEQSDGTSWMAMYCLNMLRISLELATHNHVYADMATKFFEHFVYIAKAMNSFGEKGTGLWDEQDQFYYDIFKKPDGTEHKLRVRSMVGIIPLFAVEVIDHSLFEQIPEFVQRLEWFLKHKSAYSSVISEWQSTLSESKHLMSLIREDKLIAILKRLLDETEFLSDYGIRALSKYHEDKPFEIEVEGNRFGVKYLPGESDSSMFGGNSNWRGPIWLPLNYLLIESLQRYHYYYGDELKVEYPTGSGHFLTLDEVAEEISRRLLKIFRADEDGTRPVYGNYNLLQKDPYFKDYILFFEYFNGDDGKGIGAAHQTGWTGLVTKLLHPRHTGK</sequence>
<gene>
    <name evidence="2" type="ORF">BC349_02275</name>
</gene>
<dbReference type="Proteomes" id="UP000765802">
    <property type="component" value="Unassembled WGS sequence"/>
</dbReference>